<dbReference type="GO" id="GO:0003723">
    <property type="term" value="F:RNA binding"/>
    <property type="evidence" value="ECO:0007669"/>
    <property type="project" value="UniProtKB-KW"/>
</dbReference>
<dbReference type="GO" id="GO:0005737">
    <property type="term" value="C:cytoplasm"/>
    <property type="evidence" value="ECO:0007669"/>
    <property type="project" value="UniProtKB-SubCell"/>
</dbReference>
<evidence type="ECO:0000256" key="1">
    <source>
        <dbReference type="ARBA" id="ARBA00004496"/>
    </source>
</evidence>
<evidence type="ECO:0000313" key="9">
    <source>
        <dbReference type="Proteomes" id="UP000093962"/>
    </source>
</evidence>
<dbReference type="SUPFAM" id="SSF51735">
    <property type="entry name" value="NAD(P)-binding Rossmann-fold domains"/>
    <property type="match status" value="1"/>
</dbReference>
<dbReference type="RefSeq" id="WP_064857258.1">
    <property type="nucleotide sequence ID" value="NZ_LZSF01000004.1"/>
</dbReference>
<protein>
    <submittedName>
        <fullName evidence="8">NADPH:quinone reductase</fullName>
    </submittedName>
</protein>
<dbReference type="GO" id="GO:0016491">
    <property type="term" value="F:oxidoreductase activity"/>
    <property type="evidence" value="ECO:0007669"/>
    <property type="project" value="InterPro"/>
</dbReference>
<keyword evidence="4" id="KW-0521">NADP</keyword>
<dbReference type="Pfam" id="PF08240">
    <property type="entry name" value="ADH_N"/>
    <property type="match status" value="1"/>
</dbReference>
<proteinExistence type="predicted"/>
<comment type="caution">
    <text evidence="8">The sequence shown here is derived from an EMBL/GenBank/DDBJ whole genome shotgun (WGS) entry which is preliminary data.</text>
</comment>
<keyword evidence="5" id="KW-0694">RNA-binding</keyword>
<accession>A0A1A0N573</accession>
<dbReference type="CDD" id="cd05289">
    <property type="entry name" value="MDR_like_2"/>
    <property type="match status" value="1"/>
</dbReference>
<dbReference type="Gene3D" id="3.90.180.10">
    <property type="entry name" value="Medium-chain alcohol dehydrogenases, catalytic domain"/>
    <property type="match status" value="1"/>
</dbReference>
<keyword evidence="3" id="KW-0963">Cytoplasm</keyword>
<dbReference type="SMART" id="SM00829">
    <property type="entry name" value="PKS_ER"/>
    <property type="match status" value="1"/>
</dbReference>
<name>A0A1A0N573_MYCMU</name>
<evidence type="ECO:0000313" key="8">
    <source>
        <dbReference type="EMBL" id="OBA92909.1"/>
    </source>
</evidence>
<reference evidence="8 9" key="1">
    <citation type="submission" date="2016-06" db="EMBL/GenBank/DDBJ databases">
        <authorList>
            <person name="Kjaerup R.B."/>
            <person name="Dalgaard T.S."/>
            <person name="Juul-Madsen H.R."/>
        </authorList>
    </citation>
    <scope>NUCLEOTIDE SEQUENCE [LARGE SCALE GENOMIC DNA]</scope>
    <source>
        <strain evidence="8 9">1199456.5</strain>
    </source>
</reference>
<evidence type="ECO:0000256" key="3">
    <source>
        <dbReference type="ARBA" id="ARBA00022490"/>
    </source>
</evidence>
<dbReference type="InterPro" id="IPR013154">
    <property type="entry name" value="ADH-like_N"/>
</dbReference>
<evidence type="ECO:0000256" key="6">
    <source>
        <dbReference type="ARBA" id="ARBA00022990"/>
    </source>
</evidence>
<dbReference type="InterPro" id="IPR011032">
    <property type="entry name" value="GroES-like_sf"/>
</dbReference>
<dbReference type="PANTHER" id="PTHR44154">
    <property type="entry name" value="QUINONE OXIDOREDUCTASE"/>
    <property type="match status" value="1"/>
</dbReference>
<dbReference type="OrthoDB" id="4512359at2"/>
<evidence type="ECO:0000256" key="2">
    <source>
        <dbReference type="ARBA" id="ARBA00011881"/>
    </source>
</evidence>
<dbReference type="Gene3D" id="3.40.50.720">
    <property type="entry name" value="NAD(P)-binding Rossmann-like Domain"/>
    <property type="match status" value="1"/>
</dbReference>
<organism evidence="8 9">
    <name type="scientific">Mycolicibacterium mucogenicum</name>
    <name type="common">Mycobacterium mucogenicum</name>
    <dbReference type="NCBI Taxonomy" id="56689"/>
    <lineage>
        <taxon>Bacteria</taxon>
        <taxon>Bacillati</taxon>
        <taxon>Actinomycetota</taxon>
        <taxon>Actinomycetes</taxon>
        <taxon>Mycobacteriales</taxon>
        <taxon>Mycobacteriaceae</taxon>
        <taxon>Mycolicibacterium</taxon>
    </lineage>
</organism>
<dbReference type="InterPro" id="IPR036291">
    <property type="entry name" value="NAD(P)-bd_dom_sf"/>
</dbReference>
<dbReference type="Pfam" id="PF00107">
    <property type="entry name" value="ADH_zinc_N"/>
    <property type="match status" value="1"/>
</dbReference>
<dbReference type="InterPro" id="IPR020843">
    <property type="entry name" value="ER"/>
</dbReference>
<dbReference type="SUPFAM" id="SSF50129">
    <property type="entry name" value="GroES-like"/>
    <property type="match status" value="1"/>
</dbReference>
<comment type="subcellular location">
    <subcellularLocation>
        <location evidence="1">Cytoplasm</location>
    </subcellularLocation>
</comment>
<gene>
    <name evidence="8" type="ORF">A5642_08555</name>
</gene>
<comment type="subunit">
    <text evidence="2">Homotetramer.</text>
</comment>
<dbReference type="GO" id="GO:0008270">
    <property type="term" value="F:zinc ion binding"/>
    <property type="evidence" value="ECO:0007669"/>
    <property type="project" value="InterPro"/>
</dbReference>
<evidence type="ECO:0000256" key="4">
    <source>
        <dbReference type="ARBA" id="ARBA00022857"/>
    </source>
</evidence>
<feature type="domain" description="Enoyl reductase (ER)" evidence="7">
    <location>
        <begin position="11"/>
        <end position="303"/>
    </location>
</feature>
<dbReference type="Proteomes" id="UP000093962">
    <property type="component" value="Unassembled WGS sequence"/>
</dbReference>
<sequence length="305" mass="31104">MSRVVQFAEYGTPEVLRVVDAEPPVPGPTQVRIAVRAAGVNPIDWKILSGQMRQLFPVELPAGVGSDVAGVVDAVGSEVTEWAVGDEVLGRSMTGSFADYALAESDEIVRKPAGVAWEVAGSLAGAGGTAYTVLKKLGVKAGDTLLVHAAAGGVGTFAVQLAKAQGVNVVGTAGESNHEYLRSLGATPVTYGDGLLERVQAVAPEGVDAVLDASGRGEIPLSIELTGDPSRVLTLVAFDKADTGIQVHAGGSGRELGEALRELATLVAQERLVVSVSQTYPLADAGAALSASTTGHVHGKLVVVP</sequence>
<dbReference type="InterPro" id="IPR051603">
    <property type="entry name" value="Zinc-ADH_QOR/CCCR"/>
</dbReference>
<dbReference type="EMBL" id="LZSF01000004">
    <property type="protein sequence ID" value="OBA92909.1"/>
    <property type="molecule type" value="Genomic_DNA"/>
</dbReference>
<dbReference type="AlphaFoldDB" id="A0A1A0N573"/>
<evidence type="ECO:0000256" key="5">
    <source>
        <dbReference type="ARBA" id="ARBA00022884"/>
    </source>
</evidence>
<dbReference type="PANTHER" id="PTHR44154:SF1">
    <property type="entry name" value="QUINONE OXIDOREDUCTASE"/>
    <property type="match status" value="1"/>
</dbReference>
<evidence type="ECO:0000259" key="7">
    <source>
        <dbReference type="SMART" id="SM00829"/>
    </source>
</evidence>
<dbReference type="PROSITE" id="PS01162">
    <property type="entry name" value="QOR_ZETA_CRYSTAL"/>
    <property type="match status" value="1"/>
</dbReference>
<dbReference type="InterPro" id="IPR002364">
    <property type="entry name" value="Quin_OxRdtase/zeta-crystal_CS"/>
</dbReference>
<keyword evidence="6" id="KW-0007">Acetylation</keyword>
<dbReference type="InterPro" id="IPR013149">
    <property type="entry name" value="ADH-like_C"/>
</dbReference>